<dbReference type="InterPro" id="IPR000182">
    <property type="entry name" value="GNAT_dom"/>
</dbReference>
<dbReference type="PROSITE" id="PS51186">
    <property type="entry name" value="GNAT"/>
    <property type="match status" value="1"/>
</dbReference>
<evidence type="ECO:0000313" key="2">
    <source>
        <dbReference type="EMBL" id="SVA58984.1"/>
    </source>
</evidence>
<dbReference type="CDD" id="cd04301">
    <property type="entry name" value="NAT_SF"/>
    <property type="match status" value="1"/>
</dbReference>
<dbReference type="PANTHER" id="PTHR43072:SF8">
    <property type="entry name" value="ACYLTRANSFERASE FABY-RELATED"/>
    <property type="match status" value="1"/>
</dbReference>
<sequence length="199" mass="22730">MAVIRLANPKRDARQVAAIYYPYVMNTPITFETNPPDGTEMQRRMKKVSEIYTSLVCEHETEIMGYSYGSKFRDRSAYDWIVETTVYVREAAHGLGIGKALYASLLECLKLQGFTSAYGVIALPNDPSVSLHEHFGFTKDYLMTNAGYRDGQWYDVGFWRLKLSDTSENTLPIIPVDELRSMNYFKNSVAFGEQFLKLS</sequence>
<dbReference type="AlphaFoldDB" id="A0A381X2K1"/>
<organism evidence="2">
    <name type="scientific">marine metagenome</name>
    <dbReference type="NCBI Taxonomy" id="408172"/>
    <lineage>
        <taxon>unclassified sequences</taxon>
        <taxon>metagenomes</taxon>
        <taxon>ecological metagenomes</taxon>
    </lineage>
</organism>
<dbReference type="GO" id="GO:0016747">
    <property type="term" value="F:acyltransferase activity, transferring groups other than amino-acyl groups"/>
    <property type="evidence" value="ECO:0007669"/>
    <property type="project" value="InterPro"/>
</dbReference>
<dbReference type="Pfam" id="PF13420">
    <property type="entry name" value="Acetyltransf_4"/>
    <property type="match status" value="1"/>
</dbReference>
<feature type="domain" description="N-acetyltransferase" evidence="1">
    <location>
        <begin position="2"/>
        <end position="155"/>
    </location>
</feature>
<reference evidence="2" key="1">
    <citation type="submission" date="2018-05" db="EMBL/GenBank/DDBJ databases">
        <authorList>
            <person name="Lanie J.A."/>
            <person name="Ng W.-L."/>
            <person name="Kazmierczak K.M."/>
            <person name="Andrzejewski T.M."/>
            <person name="Davidsen T.M."/>
            <person name="Wayne K.J."/>
            <person name="Tettelin H."/>
            <person name="Glass J.I."/>
            <person name="Rusch D."/>
            <person name="Podicherti R."/>
            <person name="Tsui H.-C.T."/>
            <person name="Winkler M.E."/>
        </authorList>
    </citation>
    <scope>NUCLEOTIDE SEQUENCE</scope>
</reference>
<dbReference type="InterPro" id="IPR016181">
    <property type="entry name" value="Acyl_CoA_acyltransferase"/>
</dbReference>
<dbReference type="SUPFAM" id="SSF55729">
    <property type="entry name" value="Acyl-CoA N-acyltransferases (Nat)"/>
    <property type="match status" value="1"/>
</dbReference>
<protein>
    <recommendedName>
        <fullName evidence="1">N-acetyltransferase domain-containing protein</fullName>
    </recommendedName>
</protein>
<accession>A0A381X2K1</accession>
<evidence type="ECO:0000259" key="1">
    <source>
        <dbReference type="PROSITE" id="PS51186"/>
    </source>
</evidence>
<gene>
    <name evidence="2" type="ORF">METZ01_LOCUS111838</name>
</gene>
<dbReference type="PANTHER" id="PTHR43072">
    <property type="entry name" value="N-ACETYLTRANSFERASE"/>
    <property type="match status" value="1"/>
</dbReference>
<dbReference type="Gene3D" id="3.40.630.30">
    <property type="match status" value="1"/>
</dbReference>
<name>A0A381X2K1_9ZZZZ</name>
<dbReference type="EMBL" id="UINC01013693">
    <property type="protein sequence ID" value="SVA58984.1"/>
    <property type="molecule type" value="Genomic_DNA"/>
</dbReference>
<proteinExistence type="predicted"/>